<evidence type="ECO:0000313" key="11">
    <source>
        <dbReference type="Proteomes" id="UP000236333"/>
    </source>
</evidence>
<reference evidence="10 11" key="1">
    <citation type="journal article" date="2017" name="Mol. Biol. Evol.">
        <title>The 4-celled Tetrabaena socialis nuclear genome reveals the essential components for genetic control of cell number at the origin of multicellularity in the volvocine lineage.</title>
        <authorList>
            <person name="Featherston J."/>
            <person name="Arakaki Y."/>
            <person name="Hanschen E.R."/>
            <person name="Ferris P.J."/>
            <person name="Michod R.E."/>
            <person name="Olson B.J.S.C."/>
            <person name="Nozaki H."/>
            <person name="Durand P.M."/>
        </authorList>
    </citation>
    <scope>NUCLEOTIDE SEQUENCE [LARGE SCALE GENOMIC DNA]</scope>
    <source>
        <strain evidence="10 11">NIES-571</strain>
    </source>
</reference>
<feature type="repeat" description="Solcar" evidence="8">
    <location>
        <begin position="1"/>
        <end position="66"/>
    </location>
</feature>
<dbReference type="InterPro" id="IPR023395">
    <property type="entry name" value="MCP_dom_sf"/>
</dbReference>
<dbReference type="SUPFAM" id="SSF103506">
    <property type="entry name" value="Mitochondrial carrier"/>
    <property type="match status" value="1"/>
</dbReference>
<evidence type="ECO:0000256" key="2">
    <source>
        <dbReference type="ARBA" id="ARBA00006375"/>
    </source>
</evidence>
<comment type="subcellular location">
    <subcellularLocation>
        <location evidence="1">Mitochondrion membrane</location>
        <topology evidence="1">Multi-pass membrane protein</topology>
    </subcellularLocation>
</comment>
<evidence type="ECO:0000256" key="9">
    <source>
        <dbReference type="RuleBase" id="RU000488"/>
    </source>
</evidence>
<keyword evidence="4 8" id="KW-0812">Transmembrane</keyword>
<dbReference type="Pfam" id="PF00153">
    <property type="entry name" value="Mito_carr"/>
    <property type="match status" value="1"/>
</dbReference>
<dbReference type="PANTHER" id="PTHR45758:SF4">
    <property type="entry name" value="MITOFERRIN-1"/>
    <property type="match status" value="1"/>
</dbReference>
<keyword evidence="3 9" id="KW-0813">Transport</keyword>
<organism evidence="10 11">
    <name type="scientific">Tetrabaena socialis</name>
    <dbReference type="NCBI Taxonomy" id="47790"/>
    <lineage>
        <taxon>Eukaryota</taxon>
        <taxon>Viridiplantae</taxon>
        <taxon>Chlorophyta</taxon>
        <taxon>core chlorophytes</taxon>
        <taxon>Chlorophyceae</taxon>
        <taxon>CS clade</taxon>
        <taxon>Chlamydomonadales</taxon>
        <taxon>Tetrabaenaceae</taxon>
        <taxon>Tetrabaena</taxon>
    </lineage>
</organism>
<evidence type="ECO:0000256" key="7">
    <source>
        <dbReference type="ARBA" id="ARBA00023136"/>
    </source>
</evidence>
<evidence type="ECO:0000256" key="5">
    <source>
        <dbReference type="ARBA" id="ARBA00022989"/>
    </source>
</evidence>
<evidence type="ECO:0000256" key="8">
    <source>
        <dbReference type="PROSITE-ProRule" id="PRU00282"/>
    </source>
</evidence>
<proteinExistence type="inferred from homology"/>
<dbReference type="GO" id="GO:0048250">
    <property type="term" value="P:iron import into the mitochondrion"/>
    <property type="evidence" value="ECO:0007669"/>
    <property type="project" value="TreeGrafter"/>
</dbReference>
<dbReference type="AlphaFoldDB" id="A0A2J7ZW22"/>
<keyword evidence="5" id="KW-1133">Transmembrane helix</keyword>
<evidence type="ECO:0000256" key="3">
    <source>
        <dbReference type="ARBA" id="ARBA00022448"/>
    </source>
</evidence>
<dbReference type="Gene3D" id="1.50.40.10">
    <property type="entry name" value="Mitochondrial carrier domain"/>
    <property type="match status" value="1"/>
</dbReference>
<dbReference type="InterPro" id="IPR018108">
    <property type="entry name" value="MCP_transmembrane"/>
</dbReference>
<dbReference type="PANTHER" id="PTHR45758">
    <property type="entry name" value="MITOFERRIN-1-RELATED"/>
    <property type="match status" value="1"/>
</dbReference>
<accession>A0A2J7ZW22</accession>
<keyword evidence="7 8" id="KW-0472">Membrane</keyword>
<dbReference type="EMBL" id="PGGS01000385">
    <property type="protein sequence ID" value="PNH04481.1"/>
    <property type="molecule type" value="Genomic_DNA"/>
</dbReference>
<evidence type="ECO:0000256" key="4">
    <source>
        <dbReference type="ARBA" id="ARBA00022692"/>
    </source>
</evidence>
<dbReference type="GO" id="GO:0015093">
    <property type="term" value="F:ferrous iron transmembrane transporter activity"/>
    <property type="evidence" value="ECO:0007669"/>
    <property type="project" value="TreeGrafter"/>
</dbReference>
<dbReference type="Proteomes" id="UP000236333">
    <property type="component" value="Unassembled WGS sequence"/>
</dbReference>
<sequence>MEEQPPPTTSAVGSYDGLTFVALPTLRQIVREEGMQALWQGLKPRVLFHIPAAAVCWGTYETVKDMLRGPP</sequence>
<gene>
    <name evidence="10" type="ORF">TSOC_009345</name>
</gene>
<dbReference type="OrthoDB" id="276989at2759"/>
<comment type="caution">
    <text evidence="10">The sequence shown here is derived from an EMBL/GenBank/DDBJ whole genome shotgun (WGS) entry which is preliminary data.</text>
</comment>
<keyword evidence="11" id="KW-1185">Reference proteome</keyword>
<protein>
    <submittedName>
        <fullName evidence="10">Uncharacterized protein</fullName>
    </submittedName>
</protein>
<evidence type="ECO:0000313" key="10">
    <source>
        <dbReference type="EMBL" id="PNH04481.1"/>
    </source>
</evidence>
<keyword evidence="6" id="KW-0496">Mitochondrion</keyword>
<name>A0A2J7ZW22_9CHLO</name>
<evidence type="ECO:0000256" key="1">
    <source>
        <dbReference type="ARBA" id="ARBA00004225"/>
    </source>
</evidence>
<evidence type="ECO:0000256" key="6">
    <source>
        <dbReference type="ARBA" id="ARBA00023128"/>
    </source>
</evidence>
<dbReference type="GO" id="GO:0031966">
    <property type="term" value="C:mitochondrial membrane"/>
    <property type="evidence" value="ECO:0007669"/>
    <property type="project" value="UniProtKB-SubCell"/>
</dbReference>
<comment type="similarity">
    <text evidence="2 9">Belongs to the mitochondrial carrier (TC 2.A.29) family.</text>
</comment>
<dbReference type="PROSITE" id="PS50920">
    <property type="entry name" value="SOLCAR"/>
    <property type="match status" value="1"/>
</dbReference>